<dbReference type="EMBL" id="JAAPAO010000309">
    <property type="protein sequence ID" value="KAF4663675.1"/>
    <property type="molecule type" value="Genomic_DNA"/>
</dbReference>
<keyword evidence="4" id="KW-1185">Reference proteome</keyword>
<feature type="signal peptide" evidence="2">
    <location>
        <begin position="1"/>
        <end position="20"/>
    </location>
</feature>
<reference evidence="3 4" key="1">
    <citation type="submission" date="2020-04" db="EMBL/GenBank/DDBJ databases">
        <title>Perkinsus chesapeaki whole genome sequence.</title>
        <authorList>
            <person name="Bogema D.R."/>
        </authorList>
    </citation>
    <scope>NUCLEOTIDE SEQUENCE [LARGE SCALE GENOMIC DNA]</scope>
    <source>
        <strain evidence="3">ATCC PRA-425</strain>
    </source>
</reference>
<sequence>MFGNTAAIWILGGFFQSLSTMEQSHGGGSSLSYGLSPANDECQALCGSNNMSDCGHFGSYCKSRGHSGRGVCQGFYYLPDNTTCFYNTHPTACPEDRPVFCGGNVTTTVCPTTSPGPTTTHTPGPTTTAPPGYEHPVGTYAGNTTNGTATYEMSALFPETKTIVQELNVTISGVNVVLSGISYTMWGPVIILNYTDIPAGRYALLEVSLIYFSEAETIEVSISVLKVKIVMHKKVA</sequence>
<dbReference type="Proteomes" id="UP000591131">
    <property type="component" value="Unassembled WGS sequence"/>
</dbReference>
<evidence type="ECO:0000256" key="1">
    <source>
        <dbReference type="SAM" id="MobiDB-lite"/>
    </source>
</evidence>
<organism evidence="3 4">
    <name type="scientific">Perkinsus chesapeaki</name>
    <name type="common">Clam parasite</name>
    <name type="synonym">Perkinsus andrewsi</name>
    <dbReference type="NCBI Taxonomy" id="330153"/>
    <lineage>
        <taxon>Eukaryota</taxon>
        <taxon>Sar</taxon>
        <taxon>Alveolata</taxon>
        <taxon>Perkinsozoa</taxon>
        <taxon>Perkinsea</taxon>
        <taxon>Perkinsida</taxon>
        <taxon>Perkinsidae</taxon>
        <taxon>Perkinsus</taxon>
    </lineage>
</organism>
<keyword evidence="2" id="KW-0732">Signal</keyword>
<evidence type="ECO:0000313" key="3">
    <source>
        <dbReference type="EMBL" id="KAF4663675.1"/>
    </source>
</evidence>
<dbReference type="AlphaFoldDB" id="A0A7J6LWN7"/>
<evidence type="ECO:0000313" key="4">
    <source>
        <dbReference type="Proteomes" id="UP000591131"/>
    </source>
</evidence>
<feature type="region of interest" description="Disordered" evidence="1">
    <location>
        <begin position="112"/>
        <end position="133"/>
    </location>
</feature>
<accession>A0A7J6LWN7</accession>
<comment type="caution">
    <text evidence="3">The sequence shown here is derived from an EMBL/GenBank/DDBJ whole genome shotgun (WGS) entry which is preliminary data.</text>
</comment>
<feature type="chain" id="PRO_5029669872" evidence="2">
    <location>
        <begin position="21"/>
        <end position="236"/>
    </location>
</feature>
<evidence type="ECO:0000256" key="2">
    <source>
        <dbReference type="SAM" id="SignalP"/>
    </source>
</evidence>
<gene>
    <name evidence="3" type="ORF">FOL47_005592</name>
</gene>
<name>A0A7J6LWN7_PERCH</name>
<proteinExistence type="predicted"/>
<protein>
    <submittedName>
        <fullName evidence="3">Uncharacterized protein</fullName>
    </submittedName>
</protein>